<dbReference type="InterPro" id="IPR013740">
    <property type="entry name" value="Redoxin"/>
</dbReference>
<sequence length="172" mass="17934">MSVERSGVVTFKGGPMTLVGPELSVGATATGATLIGAGLAPVNPLEAGAGKTKLFIFVPSVDTSVCSLEGKKFSDASQAFGDDVAVFLVSADLPFAQGRWCQAEDVKNLTMLSDYREMGLAKSWGLYLKELGLYARAVYVVDKNDTVTYAEIVSEVAAEPDYAAAVAAVQAA</sequence>
<dbReference type="PROSITE" id="PS51352">
    <property type="entry name" value="THIOREDOXIN_2"/>
    <property type="match status" value="1"/>
</dbReference>
<dbReference type="InterPro" id="IPR018219">
    <property type="entry name" value="Tpx_CS"/>
</dbReference>
<evidence type="ECO:0000256" key="5">
    <source>
        <dbReference type="ARBA" id="ARBA00023284"/>
    </source>
</evidence>
<dbReference type="PANTHER" id="PTHR43110">
    <property type="entry name" value="THIOL PEROXIDASE"/>
    <property type="match status" value="1"/>
</dbReference>
<evidence type="ECO:0000256" key="4">
    <source>
        <dbReference type="ARBA" id="ARBA00023157"/>
    </source>
</evidence>
<evidence type="ECO:0000313" key="7">
    <source>
        <dbReference type="EMBL" id="MBB6051661.1"/>
    </source>
</evidence>
<keyword evidence="8" id="KW-1185">Reference proteome</keyword>
<dbReference type="PANTHER" id="PTHR43110:SF1">
    <property type="entry name" value="THIOL PEROXIDASE"/>
    <property type="match status" value="1"/>
</dbReference>
<dbReference type="Pfam" id="PF08534">
    <property type="entry name" value="Redoxin"/>
    <property type="match status" value="1"/>
</dbReference>
<dbReference type="EC" id="1.11.1.24" evidence="7"/>
<dbReference type="Gene3D" id="3.40.30.10">
    <property type="entry name" value="Glutaredoxin"/>
    <property type="match status" value="1"/>
</dbReference>
<keyword evidence="5" id="KW-0676">Redox-active center</keyword>
<evidence type="ECO:0000313" key="8">
    <source>
        <dbReference type="Proteomes" id="UP000520814"/>
    </source>
</evidence>
<evidence type="ECO:0000256" key="3">
    <source>
        <dbReference type="ARBA" id="ARBA00023002"/>
    </source>
</evidence>
<dbReference type="CDD" id="cd03014">
    <property type="entry name" value="PRX_Atyp2cys"/>
    <property type="match status" value="1"/>
</dbReference>
<evidence type="ECO:0000256" key="2">
    <source>
        <dbReference type="ARBA" id="ARBA00022862"/>
    </source>
</evidence>
<dbReference type="Proteomes" id="UP000520814">
    <property type="component" value="Unassembled WGS sequence"/>
</dbReference>
<organism evidence="7 8">
    <name type="scientific">Armatimonas rosea</name>
    <dbReference type="NCBI Taxonomy" id="685828"/>
    <lineage>
        <taxon>Bacteria</taxon>
        <taxon>Bacillati</taxon>
        <taxon>Armatimonadota</taxon>
        <taxon>Armatimonadia</taxon>
        <taxon>Armatimonadales</taxon>
        <taxon>Armatimonadaceae</taxon>
        <taxon>Armatimonas</taxon>
    </lineage>
</organism>
<dbReference type="GO" id="GO:0008379">
    <property type="term" value="F:thioredoxin peroxidase activity"/>
    <property type="evidence" value="ECO:0007669"/>
    <property type="project" value="InterPro"/>
</dbReference>
<accession>A0A7W9W7W7</accession>
<dbReference type="PROSITE" id="PS01265">
    <property type="entry name" value="TPX"/>
    <property type="match status" value="1"/>
</dbReference>
<dbReference type="AlphaFoldDB" id="A0A7W9W7W7"/>
<evidence type="ECO:0000259" key="6">
    <source>
        <dbReference type="PROSITE" id="PS51352"/>
    </source>
</evidence>
<comment type="caution">
    <text evidence="7">The sequence shown here is derived from an EMBL/GenBank/DDBJ whole genome shotgun (WGS) entry which is preliminary data.</text>
</comment>
<keyword evidence="4" id="KW-1015">Disulfide bond</keyword>
<dbReference type="EMBL" id="JACHGW010000003">
    <property type="protein sequence ID" value="MBB6051661.1"/>
    <property type="molecule type" value="Genomic_DNA"/>
</dbReference>
<gene>
    <name evidence="7" type="ORF">HNQ39_003471</name>
</gene>
<keyword evidence="1 7" id="KW-0575">Peroxidase</keyword>
<reference evidence="7 8" key="1">
    <citation type="submission" date="2020-08" db="EMBL/GenBank/DDBJ databases">
        <title>Genomic Encyclopedia of Type Strains, Phase IV (KMG-IV): sequencing the most valuable type-strain genomes for metagenomic binning, comparative biology and taxonomic classification.</title>
        <authorList>
            <person name="Goeker M."/>
        </authorList>
    </citation>
    <scope>NUCLEOTIDE SEQUENCE [LARGE SCALE GENOMIC DNA]</scope>
    <source>
        <strain evidence="7 8">DSM 23562</strain>
    </source>
</reference>
<dbReference type="InterPro" id="IPR050455">
    <property type="entry name" value="Tpx_Peroxidase_subfamily"/>
</dbReference>
<dbReference type="InterPro" id="IPR036249">
    <property type="entry name" value="Thioredoxin-like_sf"/>
</dbReference>
<dbReference type="RefSeq" id="WP_184199079.1">
    <property type="nucleotide sequence ID" value="NZ_JACHGW010000003.1"/>
</dbReference>
<keyword evidence="2" id="KW-0049">Antioxidant</keyword>
<keyword evidence="3 7" id="KW-0560">Oxidoreductase</keyword>
<protein>
    <submittedName>
        <fullName evidence="7">Thiol peroxidase</fullName>
        <ecNumber evidence="7">1.11.1.24</ecNumber>
    </submittedName>
</protein>
<proteinExistence type="predicted"/>
<name>A0A7W9W7W7_ARMRO</name>
<evidence type="ECO:0000256" key="1">
    <source>
        <dbReference type="ARBA" id="ARBA00022559"/>
    </source>
</evidence>
<dbReference type="NCBIfam" id="NF001808">
    <property type="entry name" value="PRK00522.1"/>
    <property type="match status" value="1"/>
</dbReference>
<feature type="domain" description="Thioredoxin" evidence="6">
    <location>
        <begin position="23"/>
        <end position="172"/>
    </location>
</feature>
<dbReference type="SUPFAM" id="SSF52833">
    <property type="entry name" value="Thioredoxin-like"/>
    <property type="match status" value="1"/>
</dbReference>
<dbReference type="InterPro" id="IPR013766">
    <property type="entry name" value="Thioredoxin_domain"/>
</dbReference>
<dbReference type="InterPro" id="IPR002065">
    <property type="entry name" value="TPX"/>
</dbReference>